<dbReference type="InterPro" id="IPR011067">
    <property type="entry name" value="Plasmid_toxin/cell-grow_inhib"/>
</dbReference>
<dbReference type="AlphaFoldDB" id="A0A559K349"/>
<name>A0A559K349_9BACL</name>
<dbReference type="OrthoDB" id="2972014at2"/>
<dbReference type="EMBL" id="VNJI01000052">
    <property type="protein sequence ID" value="TVY06575.1"/>
    <property type="molecule type" value="Genomic_DNA"/>
</dbReference>
<proteinExistence type="predicted"/>
<reference evidence="1 2" key="1">
    <citation type="submission" date="2019-07" db="EMBL/GenBank/DDBJ databases">
        <authorList>
            <person name="Kim J."/>
        </authorList>
    </citation>
    <scope>NUCLEOTIDE SEQUENCE [LARGE SCALE GENOMIC DNA]</scope>
    <source>
        <strain evidence="1 2">JC52</strain>
    </source>
</reference>
<evidence type="ECO:0000313" key="1">
    <source>
        <dbReference type="EMBL" id="TVY06575.1"/>
    </source>
</evidence>
<dbReference type="Gene3D" id="2.30.30.110">
    <property type="match status" value="1"/>
</dbReference>
<dbReference type="Proteomes" id="UP000317036">
    <property type="component" value="Unassembled WGS sequence"/>
</dbReference>
<dbReference type="RefSeq" id="WP_144853676.1">
    <property type="nucleotide sequence ID" value="NZ_VNJI01000052.1"/>
</dbReference>
<gene>
    <name evidence="1" type="ORF">FPZ49_28680</name>
</gene>
<protein>
    <submittedName>
        <fullName evidence="1">Type II toxin-antitoxin system PemK/MazF family toxin</fullName>
    </submittedName>
</protein>
<evidence type="ECO:0000313" key="2">
    <source>
        <dbReference type="Proteomes" id="UP000317036"/>
    </source>
</evidence>
<keyword evidence="2" id="KW-1185">Reference proteome</keyword>
<comment type="caution">
    <text evidence="1">The sequence shown here is derived from an EMBL/GenBank/DDBJ whole genome shotgun (WGS) entry which is preliminary data.</text>
</comment>
<accession>A0A559K349</accession>
<sequence>MWEKFRDQLKGLTNEQQLKLYEHFLRNLITEREAELPKELMLRAIEQHARIVDIELNVVPRNSETMVYEQPLQKGQVIHAKFIGLGEVLDAPHYAVIWDVNVKAGHVVVIPLSSKKRHGTDKRNIGVVEGISQRGLVPTESLAKVDQMTTISRKAIHILTLEGSDLDATEKKVPVLLSDVQIQLVDDLFRTRYLNEPTLYDVIMRHIRLLVPVRIPESYLSYLSRPVSYILIGDKLYFKCGNNAEMKTIELVDLGFIKFKVRSDLIRSLLSDDAGIRTAAEESISGQLYAATSKSNGGKEMVDASET</sequence>
<organism evidence="1 2">
    <name type="scientific">Paenibacillus cremeus</name>
    <dbReference type="NCBI Taxonomy" id="2163881"/>
    <lineage>
        <taxon>Bacteria</taxon>
        <taxon>Bacillati</taxon>
        <taxon>Bacillota</taxon>
        <taxon>Bacilli</taxon>
        <taxon>Bacillales</taxon>
        <taxon>Paenibacillaceae</taxon>
        <taxon>Paenibacillus</taxon>
    </lineage>
</organism>